<comment type="caution">
    <text evidence="1">The sequence shown here is derived from an EMBL/GenBank/DDBJ whole genome shotgun (WGS) entry which is preliminary data.</text>
</comment>
<name>A0A9P4JL80_9PLEO</name>
<accession>A0A9P4JL80</accession>
<evidence type="ECO:0000313" key="1">
    <source>
        <dbReference type="EMBL" id="KAF2201466.1"/>
    </source>
</evidence>
<proteinExistence type="predicted"/>
<evidence type="ECO:0000313" key="2">
    <source>
        <dbReference type="Proteomes" id="UP000799536"/>
    </source>
</evidence>
<dbReference type="AlphaFoldDB" id="A0A9P4JL80"/>
<keyword evidence="2" id="KW-1185">Reference proteome</keyword>
<reference evidence="1" key="1">
    <citation type="journal article" date="2020" name="Stud. Mycol.">
        <title>101 Dothideomycetes genomes: a test case for predicting lifestyles and emergence of pathogens.</title>
        <authorList>
            <person name="Haridas S."/>
            <person name="Albert R."/>
            <person name="Binder M."/>
            <person name="Bloem J."/>
            <person name="Labutti K."/>
            <person name="Salamov A."/>
            <person name="Andreopoulos B."/>
            <person name="Baker S."/>
            <person name="Barry K."/>
            <person name="Bills G."/>
            <person name="Bluhm B."/>
            <person name="Cannon C."/>
            <person name="Castanera R."/>
            <person name="Culley D."/>
            <person name="Daum C."/>
            <person name="Ezra D."/>
            <person name="Gonzalez J."/>
            <person name="Henrissat B."/>
            <person name="Kuo A."/>
            <person name="Liang C."/>
            <person name="Lipzen A."/>
            <person name="Lutzoni F."/>
            <person name="Magnuson J."/>
            <person name="Mondo S."/>
            <person name="Nolan M."/>
            <person name="Ohm R."/>
            <person name="Pangilinan J."/>
            <person name="Park H.-J."/>
            <person name="Ramirez L."/>
            <person name="Alfaro M."/>
            <person name="Sun H."/>
            <person name="Tritt A."/>
            <person name="Yoshinaga Y."/>
            <person name="Zwiers L.-H."/>
            <person name="Turgeon B."/>
            <person name="Goodwin S."/>
            <person name="Spatafora J."/>
            <person name="Crous P."/>
            <person name="Grigoriev I."/>
        </authorList>
    </citation>
    <scope>NUCLEOTIDE SEQUENCE</scope>
    <source>
        <strain evidence="1">ATCC 74209</strain>
    </source>
</reference>
<protein>
    <submittedName>
        <fullName evidence="1">Uncharacterized protein</fullName>
    </submittedName>
</protein>
<gene>
    <name evidence="1" type="ORF">GQ43DRAFT_37139</name>
</gene>
<dbReference type="EMBL" id="ML993975">
    <property type="protein sequence ID" value="KAF2201466.1"/>
    <property type="molecule type" value="Genomic_DNA"/>
</dbReference>
<sequence length="90" mass="9865">MWNSVWTLELRTVCCTARPKDSAYVLTSYRCTGYATGCSVEIPSSAGHGSYQQIWTISQCCIALWNTTAWPSLATVPRLDSSMPSPLGTQ</sequence>
<organism evidence="1 2">
    <name type="scientific">Delitschia confertaspora ATCC 74209</name>
    <dbReference type="NCBI Taxonomy" id="1513339"/>
    <lineage>
        <taxon>Eukaryota</taxon>
        <taxon>Fungi</taxon>
        <taxon>Dikarya</taxon>
        <taxon>Ascomycota</taxon>
        <taxon>Pezizomycotina</taxon>
        <taxon>Dothideomycetes</taxon>
        <taxon>Pleosporomycetidae</taxon>
        <taxon>Pleosporales</taxon>
        <taxon>Delitschiaceae</taxon>
        <taxon>Delitschia</taxon>
    </lineage>
</organism>
<dbReference type="Proteomes" id="UP000799536">
    <property type="component" value="Unassembled WGS sequence"/>
</dbReference>